<dbReference type="PANTHER" id="PTHR30383">
    <property type="entry name" value="THIOESTERASE 1/PROTEASE 1/LYSOPHOSPHOLIPASE L1"/>
    <property type="match status" value="1"/>
</dbReference>
<dbReference type="InterPro" id="IPR051532">
    <property type="entry name" value="Ester_Hydrolysis_Enzymes"/>
</dbReference>
<dbReference type="Gene3D" id="3.40.50.1110">
    <property type="entry name" value="SGNH hydrolase"/>
    <property type="match status" value="1"/>
</dbReference>
<comment type="caution">
    <text evidence="2">The sequence shown here is derived from an EMBL/GenBank/DDBJ whole genome shotgun (WGS) entry which is preliminary data.</text>
</comment>
<dbReference type="Pfam" id="PF13472">
    <property type="entry name" value="Lipase_GDSL_2"/>
    <property type="match status" value="1"/>
</dbReference>
<proteinExistence type="predicted"/>
<keyword evidence="3" id="KW-1185">Reference proteome</keyword>
<dbReference type="EC" id="3.1.-.-" evidence="2"/>
<feature type="domain" description="SGNH hydrolase-type esterase" evidence="1">
    <location>
        <begin position="24"/>
        <end position="199"/>
    </location>
</feature>
<evidence type="ECO:0000313" key="3">
    <source>
        <dbReference type="Proteomes" id="UP001230289"/>
    </source>
</evidence>
<accession>A0ABU0XIY3</accession>
<gene>
    <name evidence="2" type="ORF">RBR11_14330</name>
</gene>
<dbReference type="GO" id="GO:0016787">
    <property type="term" value="F:hydrolase activity"/>
    <property type="evidence" value="ECO:0007669"/>
    <property type="project" value="UniProtKB-KW"/>
</dbReference>
<dbReference type="CDD" id="cd00229">
    <property type="entry name" value="SGNH_hydrolase"/>
    <property type="match status" value="1"/>
</dbReference>
<dbReference type="RefSeq" id="WP_308490050.1">
    <property type="nucleotide sequence ID" value="NZ_JAVFCB010000008.1"/>
</dbReference>
<dbReference type="InterPro" id="IPR036514">
    <property type="entry name" value="SGNH_hydro_sf"/>
</dbReference>
<dbReference type="InterPro" id="IPR013830">
    <property type="entry name" value="SGNH_hydro"/>
</dbReference>
<dbReference type="SUPFAM" id="SSF52266">
    <property type="entry name" value="SGNH hydrolase"/>
    <property type="match status" value="1"/>
</dbReference>
<name>A0ABU0XIY3_9MICO</name>
<evidence type="ECO:0000259" key="1">
    <source>
        <dbReference type="Pfam" id="PF13472"/>
    </source>
</evidence>
<reference evidence="2 3" key="1">
    <citation type="submission" date="2023-08" db="EMBL/GenBank/DDBJ databases">
        <title>Microbacterium sp. nov., isolated from a waste landfill.</title>
        <authorList>
            <person name="Wen W."/>
        </authorList>
    </citation>
    <scope>NUCLEOTIDE SEQUENCE [LARGE SCALE GENOMIC DNA]</scope>
    <source>
        <strain evidence="2 3">ASV81</strain>
    </source>
</reference>
<keyword evidence="2" id="KW-0378">Hydrolase</keyword>
<organism evidence="2 3">
    <name type="scientific">Microbacterium capsulatum</name>
    <dbReference type="NCBI Taxonomy" id="3041921"/>
    <lineage>
        <taxon>Bacteria</taxon>
        <taxon>Bacillati</taxon>
        <taxon>Actinomycetota</taxon>
        <taxon>Actinomycetes</taxon>
        <taxon>Micrococcales</taxon>
        <taxon>Microbacteriaceae</taxon>
        <taxon>Microbacterium</taxon>
    </lineage>
</organism>
<evidence type="ECO:0000313" key="2">
    <source>
        <dbReference type="EMBL" id="MDQ4215097.1"/>
    </source>
</evidence>
<dbReference type="Proteomes" id="UP001230289">
    <property type="component" value="Unassembled WGS sequence"/>
</dbReference>
<sequence>MTADADLLARALAADAPLTWVLTGDSITHGLVHTQGGRTYPEHLHEIIRGELSRVHDAVIDTAISGWRIVQLLEDFDRRVATWRPQVVTLMIGTNDCSDAGEFPVITPAEFGVSVAAFVRRVREIDAIPVLQTPPAVDVPNAPERGRIAAFAQSVRDVAAAERTILVDQYARFEELGEGGVPWGLMNDPFHPNATGHAALAIELATSLGLTPEPARSRTLPKLRADVAAGRLS</sequence>
<dbReference type="EMBL" id="JAVFCB010000008">
    <property type="protein sequence ID" value="MDQ4215097.1"/>
    <property type="molecule type" value="Genomic_DNA"/>
</dbReference>
<protein>
    <submittedName>
        <fullName evidence="2">SGNH/GDSL hydrolase family protein</fullName>
        <ecNumber evidence="2">3.1.-.-</ecNumber>
    </submittedName>
</protein>